<dbReference type="STRING" id="529704.SAMN02927913_1266"/>
<evidence type="ECO:0000313" key="2">
    <source>
        <dbReference type="EMBL" id="SEI65592.1"/>
    </source>
</evidence>
<dbReference type="AlphaFoldDB" id="A0A1H6SPS1"/>
<keyword evidence="3" id="KW-1185">Reference proteome</keyword>
<gene>
    <name evidence="2" type="ORF">SAMN04487997_1351</name>
</gene>
<accession>A0A1H6SPS1</accession>
<organism evidence="2 3">
    <name type="scientific">Frateuria terrea</name>
    <dbReference type="NCBI Taxonomy" id="529704"/>
    <lineage>
        <taxon>Bacteria</taxon>
        <taxon>Pseudomonadati</taxon>
        <taxon>Pseudomonadota</taxon>
        <taxon>Gammaproteobacteria</taxon>
        <taxon>Lysobacterales</taxon>
        <taxon>Rhodanobacteraceae</taxon>
        <taxon>Frateuria</taxon>
    </lineage>
</organism>
<sequence length="136" mass="15398">MRLTDILRDQHAQLYVLLDELRRFGVAGDEGGDRLEKARQAMLSHLSLEDNRLYPALHAHPATAGLAHQYADEMQQLTPALVAFFDTYREGSTDPLAFSRSLEQLLAVLRQRIGREEERLYPAYEAHCEPIADGPP</sequence>
<dbReference type="EMBL" id="FNYC01000002">
    <property type="protein sequence ID" value="SEI65592.1"/>
    <property type="molecule type" value="Genomic_DNA"/>
</dbReference>
<name>A0A1H6SPS1_9GAMM</name>
<protein>
    <submittedName>
        <fullName evidence="2">Hemerythrin HHE cation binding domain-containing protein</fullName>
    </submittedName>
</protein>
<evidence type="ECO:0000259" key="1">
    <source>
        <dbReference type="Pfam" id="PF01814"/>
    </source>
</evidence>
<dbReference type="Pfam" id="PF01814">
    <property type="entry name" value="Hemerythrin"/>
    <property type="match status" value="1"/>
</dbReference>
<dbReference type="RefSeq" id="WP_175483676.1">
    <property type="nucleotide sequence ID" value="NZ_FNYC01000002.1"/>
</dbReference>
<proteinExistence type="predicted"/>
<dbReference type="Proteomes" id="UP000199420">
    <property type="component" value="Unassembled WGS sequence"/>
</dbReference>
<dbReference type="Gene3D" id="1.20.120.520">
    <property type="entry name" value="nmb1532 protein domain like"/>
    <property type="match status" value="1"/>
</dbReference>
<reference evidence="2 3" key="1">
    <citation type="submission" date="2016-10" db="EMBL/GenBank/DDBJ databases">
        <authorList>
            <person name="de Groot N.N."/>
        </authorList>
    </citation>
    <scope>NUCLEOTIDE SEQUENCE [LARGE SCALE GENOMIC DNA]</scope>
    <source>
        <strain evidence="2 3">DSM 26515</strain>
    </source>
</reference>
<evidence type="ECO:0000313" key="3">
    <source>
        <dbReference type="Proteomes" id="UP000199420"/>
    </source>
</evidence>
<feature type="domain" description="Hemerythrin-like" evidence="1">
    <location>
        <begin position="3"/>
        <end position="123"/>
    </location>
</feature>
<dbReference type="InterPro" id="IPR012312">
    <property type="entry name" value="Hemerythrin-like"/>
</dbReference>